<dbReference type="InterPro" id="IPR036322">
    <property type="entry name" value="WD40_repeat_dom_sf"/>
</dbReference>
<dbReference type="Pfam" id="PF24105">
    <property type="entry name" value="Beta-prop_CAF1B_HIR1"/>
    <property type="match status" value="1"/>
</dbReference>
<dbReference type="SUPFAM" id="SSF50978">
    <property type="entry name" value="WD40 repeat-like"/>
    <property type="match status" value="1"/>
</dbReference>
<keyword evidence="5 10" id="KW-0156">Chromatin regulator</keyword>
<organism evidence="14 15">
    <name type="scientific">Priapulus caudatus</name>
    <name type="common">Priapulid worm</name>
    <dbReference type="NCBI Taxonomy" id="37621"/>
    <lineage>
        <taxon>Eukaryota</taxon>
        <taxon>Metazoa</taxon>
        <taxon>Ecdysozoa</taxon>
        <taxon>Scalidophora</taxon>
        <taxon>Priapulida</taxon>
        <taxon>Priapulimorpha</taxon>
        <taxon>Priapulimorphida</taxon>
        <taxon>Priapulidae</taxon>
        <taxon>Priapulus</taxon>
    </lineage>
</organism>
<comment type="similarity">
    <text evidence="2 10">Belongs to the WD repeat HIR1 family.</text>
</comment>
<dbReference type="InterPro" id="IPR019015">
    <property type="entry name" value="HIRA_B_motif"/>
</dbReference>
<feature type="region of interest" description="Disordered" evidence="11">
    <location>
        <begin position="567"/>
        <end position="659"/>
    </location>
</feature>
<evidence type="ECO:0000256" key="10">
    <source>
        <dbReference type="RuleBase" id="RU364014"/>
    </source>
</evidence>
<dbReference type="Pfam" id="PF09453">
    <property type="entry name" value="HIRA_B"/>
    <property type="match status" value="1"/>
</dbReference>
<keyword evidence="6 10" id="KW-0805">Transcription regulation</keyword>
<name>A0ABM1EVS4_PRICU</name>
<reference evidence="15" key="1">
    <citation type="submission" date="2025-08" db="UniProtKB">
        <authorList>
            <consortium name="RefSeq"/>
        </authorList>
    </citation>
    <scope>IDENTIFICATION</scope>
</reference>
<sequence length="975" mass="107028">MKLLKPSWVNHDGKPIFSIDIHPDGSRFATGGQGKNSGKVVVWNMGPVKNEEDEKDVNMPKMLCTMDNHLACVNCVRWSHSGRYLASGGDDKLVMIWQFSKYGGSSSAFGTGGKVENVEQWRCVYTLRGHSGDVLDLAWSPQDTWVATCSVDNSVVIWNANKFPEIVTVIRGHNGLVKGVTWDPVGRYLATQSDDKSLRIWRTSDWHEEYAITKAFEESGGTTLVLRLGWSPDGCCIVSAHATNNSGPTAQIIERDGWKTNLDFVGHRKAITCTRFNKCVFSKALKKNGKPQQYACCAVGSRDRSLSVWLTALKRPLVVVHDLFSNSILDISWSTCGTQMLVCSWDGTCAYLEFAEPELGKPLTDEEKDALFKKQYGQTYTSLMSRHKQPKTMIVEHADVLQLQRQRVADAPEPTDAASPEKPLPYQGCPTNKQIETRTPDGRRRITPLFIASQQIDLGGSPEPFKSRHVTSYSCEQKSKIVIEKKDEVTMSGLPPKESSQSGTTVADVVPAANPTAEGFVAEPAKTATSGDEPLQSTPSANMATMTSIQAKTPHVKVKDVLGARMVTSSSERAEKISKDQDQVTTPKTAPVSAISGLQVKRKAVDAKTSASKRSRKDWERKKEKEALGSPAPVPTSTTDRELSNQGLSSSSIQLPVSKPQRVLHATTTGEKGCKVNVCVENNMTSTGPTVHTVKYMQDGKGVVWEAALGSRGIQLAASRYIVCVGCEDRSVVMLSQGGRRLLPSMVLSTPAALMQCNGHCAMAITADGSVFVWNLQKHGGGRQGTWRRRSVCVRTGTFLRLTAHAMACWLQVATCDDIVQLSSRQSATAVQDTGQPPGLLQQLYSIHKRSGRKVLMIHKMSPALQQASTASHLESEVAAALALGSTAEYRRRVTAYVRYLSQEGLESRLREVCDTLLGPTYKTTIAWNPYILGFSKRQLLREVLPLVGGNLQLQRLYMEYQRQLDTASPPSKPH</sequence>
<feature type="compositionally biased region" description="Basic and acidic residues" evidence="11">
    <location>
        <begin position="572"/>
        <end position="582"/>
    </location>
</feature>
<evidence type="ECO:0000256" key="7">
    <source>
        <dbReference type="ARBA" id="ARBA00023163"/>
    </source>
</evidence>
<dbReference type="Pfam" id="PF07569">
    <property type="entry name" value="Hira"/>
    <property type="match status" value="2"/>
</dbReference>
<evidence type="ECO:0000313" key="15">
    <source>
        <dbReference type="RefSeq" id="XP_014676295.1"/>
    </source>
</evidence>
<evidence type="ECO:0000313" key="14">
    <source>
        <dbReference type="Proteomes" id="UP000695022"/>
    </source>
</evidence>
<dbReference type="PROSITE" id="PS50082">
    <property type="entry name" value="WD_REPEATS_2"/>
    <property type="match status" value="3"/>
</dbReference>
<feature type="repeat" description="WD" evidence="9">
    <location>
        <begin position="170"/>
        <end position="201"/>
    </location>
</feature>
<proteinExistence type="inferred from homology"/>
<keyword evidence="8 10" id="KW-0539">Nucleus</keyword>
<dbReference type="GeneID" id="106816231"/>
<evidence type="ECO:0000256" key="11">
    <source>
        <dbReference type="SAM" id="MobiDB-lite"/>
    </source>
</evidence>
<feature type="repeat" description="WD" evidence="9">
    <location>
        <begin position="66"/>
        <end position="100"/>
    </location>
</feature>
<dbReference type="CDD" id="cd00200">
    <property type="entry name" value="WD40"/>
    <property type="match status" value="1"/>
</dbReference>
<feature type="domain" description="Protein HIRA-like C-terminal" evidence="12">
    <location>
        <begin position="806"/>
        <end position="917"/>
    </location>
</feature>
<evidence type="ECO:0000256" key="5">
    <source>
        <dbReference type="ARBA" id="ARBA00022853"/>
    </source>
</evidence>
<feature type="compositionally biased region" description="Basic and acidic residues" evidence="11">
    <location>
        <begin position="617"/>
        <end position="627"/>
    </location>
</feature>
<feature type="region of interest" description="Disordered" evidence="11">
    <location>
        <begin position="410"/>
        <end position="438"/>
    </location>
</feature>
<dbReference type="InterPro" id="IPR015943">
    <property type="entry name" value="WD40/YVTN_repeat-like_dom_sf"/>
</dbReference>
<evidence type="ECO:0000256" key="2">
    <source>
        <dbReference type="ARBA" id="ARBA00007306"/>
    </source>
</evidence>
<evidence type="ECO:0000259" key="12">
    <source>
        <dbReference type="Pfam" id="PF07569"/>
    </source>
</evidence>
<evidence type="ECO:0000256" key="3">
    <source>
        <dbReference type="ARBA" id="ARBA00022574"/>
    </source>
</evidence>
<evidence type="ECO:0000256" key="1">
    <source>
        <dbReference type="ARBA" id="ARBA00004123"/>
    </source>
</evidence>
<keyword evidence="4 10" id="KW-0677">Repeat</keyword>
<dbReference type="PANTHER" id="PTHR13831">
    <property type="entry name" value="MEMBER OF THE HIR1 FAMILY OF WD-REPEAT PROTEINS"/>
    <property type="match status" value="1"/>
</dbReference>
<feature type="compositionally biased region" description="Polar residues" evidence="11">
    <location>
        <begin position="644"/>
        <end position="655"/>
    </location>
</feature>
<evidence type="ECO:0000256" key="9">
    <source>
        <dbReference type="PROSITE-ProRule" id="PRU00221"/>
    </source>
</evidence>
<evidence type="ECO:0000259" key="13">
    <source>
        <dbReference type="Pfam" id="PF24105"/>
    </source>
</evidence>
<evidence type="ECO:0000256" key="4">
    <source>
        <dbReference type="ARBA" id="ARBA00022737"/>
    </source>
</evidence>
<dbReference type="Gene3D" id="2.130.10.10">
    <property type="entry name" value="YVTN repeat-like/Quinoprotein amine dehydrogenase"/>
    <property type="match status" value="2"/>
</dbReference>
<dbReference type="InterPro" id="IPR055410">
    <property type="entry name" value="Beta-prop_CAF1B_HIR1"/>
</dbReference>
<evidence type="ECO:0000256" key="6">
    <source>
        <dbReference type="ARBA" id="ARBA00023015"/>
    </source>
</evidence>
<dbReference type="SMART" id="SM00320">
    <property type="entry name" value="WD40"/>
    <property type="match status" value="6"/>
</dbReference>
<dbReference type="PROSITE" id="PS50294">
    <property type="entry name" value="WD_REPEATS_REGION"/>
    <property type="match status" value="3"/>
</dbReference>
<protein>
    <recommendedName>
        <fullName evidence="10">Protein HIRA</fullName>
    </recommendedName>
</protein>
<gene>
    <name evidence="15" type="primary">LOC106816231</name>
</gene>
<feature type="domain" description="Protein HIRA-like C-terminal" evidence="12">
    <location>
        <begin position="739"/>
        <end position="778"/>
    </location>
</feature>
<feature type="domain" description="CAF1B/HIR1 beta-propeller" evidence="13">
    <location>
        <begin position="1"/>
        <end position="359"/>
    </location>
</feature>
<comment type="subcellular location">
    <subcellularLocation>
        <location evidence="1 10">Nucleus</location>
    </subcellularLocation>
</comment>
<dbReference type="RefSeq" id="XP_014676295.1">
    <property type="nucleotide sequence ID" value="XM_014820809.1"/>
</dbReference>
<comment type="function">
    <text evidence="10">Required for replication-independent chromatin assembly and for the periodic repression of histone gene transcription during the cell cycle.</text>
</comment>
<evidence type="ECO:0000256" key="8">
    <source>
        <dbReference type="ARBA" id="ARBA00023242"/>
    </source>
</evidence>
<keyword evidence="10" id="KW-0678">Repressor</keyword>
<dbReference type="InterPro" id="IPR001680">
    <property type="entry name" value="WD40_rpt"/>
</dbReference>
<feature type="repeat" description="WD" evidence="9">
    <location>
        <begin position="127"/>
        <end position="168"/>
    </location>
</feature>
<keyword evidence="7 10" id="KW-0804">Transcription</keyword>
<dbReference type="InterPro" id="IPR031120">
    <property type="entry name" value="HIR1-like"/>
</dbReference>
<keyword evidence="3 9" id="KW-0853">WD repeat</keyword>
<dbReference type="InterPro" id="IPR011494">
    <property type="entry name" value="HIRA-like_C"/>
</dbReference>
<dbReference type="PANTHER" id="PTHR13831:SF0">
    <property type="entry name" value="PROTEIN HIRA"/>
    <property type="match status" value="1"/>
</dbReference>
<accession>A0ABM1EVS4</accession>
<keyword evidence="14" id="KW-1185">Reference proteome</keyword>
<dbReference type="Proteomes" id="UP000695022">
    <property type="component" value="Unplaced"/>
</dbReference>